<dbReference type="InterPro" id="IPR000847">
    <property type="entry name" value="LysR_HTH_N"/>
</dbReference>
<dbReference type="PROSITE" id="PS50931">
    <property type="entry name" value="HTH_LYSR"/>
    <property type="match status" value="1"/>
</dbReference>
<reference evidence="6 7" key="1">
    <citation type="submission" date="2015-04" db="EMBL/GenBank/DDBJ databases">
        <title>Genome sequence of Kerstersia gyiorum CG1.</title>
        <authorList>
            <person name="Greninger A.L."/>
            <person name="Kozyreva V."/>
            <person name="Chaturvedi V."/>
        </authorList>
    </citation>
    <scope>NUCLEOTIDE SEQUENCE [LARGE SCALE GENOMIC DNA]</scope>
    <source>
        <strain evidence="6 7">CG1</strain>
    </source>
</reference>
<evidence type="ECO:0000313" key="7">
    <source>
        <dbReference type="Proteomes" id="UP000078084"/>
    </source>
</evidence>
<comment type="caution">
    <text evidence="6">The sequence shown here is derived from an EMBL/GenBank/DDBJ whole genome shotgun (WGS) entry which is preliminary data.</text>
</comment>
<dbReference type="PANTHER" id="PTHR30126">
    <property type="entry name" value="HTH-TYPE TRANSCRIPTIONAL REGULATOR"/>
    <property type="match status" value="1"/>
</dbReference>
<keyword evidence="7" id="KW-1185">Reference proteome</keyword>
<dbReference type="STRING" id="206506.AAV32_11715"/>
<dbReference type="InterPro" id="IPR036388">
    <property type="entry name" value="WH-like_DNA-bd_sf"/>
</dbReference>
<sequence>MIDPLTLDQIRTFVAVADCGGFRAAAQNLARVQSAVSTSIANLEAQLGVQLFDRSGHRPVLTQEGQALLADAQDLLLRVDTMRARARGFGAGLEHELALVVDTLFPLDVVGVALRAVHARYPTVALRVAVEPLGYPAQALIERRCNLAIMVGEDFREPRISLEALAPVAQVAVTAADHPLAMVETGRLLGLAELAEHMQIVLEDPTLLSAGRTFGVLSPRTCRVTTQEAKHALIRAGVGWGRLPLWLVEPELQEGKLVRIRTDALGRQGEGVLESYLARRLDQPNGPIARFLADTLLSLVRQDNV</sequence>
<dbReference type="InterPro" id="IPR036390">
    <property type="entry name" value="WH_DNA-bd_sf"/>
</dbReference>
<keyword evidence="2" id="KW-0805">Transcription regulation</keyword>
<dbReference type="Pfam" id="PF00126">
    <property type="entry name" value="HTH_1"/>
    <property type="match status" value="1"/>
</dbReference>
<protein>
    <submittedName>
        <fullName evidence="6">LysR family transcriptional regulator</fullName>
    </submittedName>
</protein>
<evidence type="ECO:0000259" key="5">
    <source>
        <dbReference type="PROSITE" id="PS50931"/>
    </source>
</evidence>
<gene>
    <name evidence="6" type="ORF">AAV32_11715</name>
</gene>
<dbReference type="Gene3D" id="1.10.10.10">
    <property type="entry name" value="Winged helix-like DNA-binding domain superfamily/Winged helix DNA-binding domain"/>
    <property type="match status" value="1"/>
</dbReference>
<dbReference type="SUPFAM" id="SSF53850">
    <property type="entry name" value="Periplasmic binding protein-like II"/>
    <property type="match status" value="1"/>
</dbReference>
<comment type="similarity">
    <text evidence="1">Belongs to the LysR transcriptional regulatory family.</text>
</comment>
<dbReference type="GO" id="GO:0000976">
    <property type="term" value="F:transcription cis-regulatory region binding"/>
    <property type="evidence" value="ECO:0007669"/>
    <property type="project" value="TreeGrafter"/>
</dbReference>
<evidence type="ECO:0000256" key="3">
    <source>
        <dbReference type="ARBA" id="ARBA00023125"/>
    </source>
</evidence>
<proteinExistence type="inferred from homology"/>
<dbReference type="EMBL" id="LBNE01000008">
    <property type="protein sequence ID" value="KKO71225.1"/>
    <property type="molecule type" value="Genomic_DNA"/>
</dbReference>
<dbReference type="PANTHER" id="PTHR30126:SF91">
    <property type="entry name" value="LYSR FAMILY TRANSCRIPTIONAL REGULATOR"/>
    <property type="match status" value="1"/>
</dbReference>
<dbReference type="PATRIC" id="fig|206506.3.peg.2493"/>
<dbReference type="SUPFAM" id="SSF46785">
    <property type="entry name" value="Winged helix' DNA-binding domain"/>
    <property type="match status" value="1"/>
</dbReference>
<name>A0A171KQQ8_9BURK</name>
<dbReference type="GO" id="GO:0003700">
    <property type="term" value="F:DNA-binding transcription factor activity"/>
    <property type="evidence" value="ECO:0007669"/>
    <property type="project" value="InterPro"/>
</dbReference>
<keyword evidence="3" id="KW-0238">DNA-binding</keyword>
<evidence type="ECO:0000256" key="1">
    <source>
        <dbReference type="ARBA" id="ARBA00009437"/>
    </source>
</evidence>
<evidence type="ECO:0000313" key="6">
    <source>
        <dbReference type="EMBL" id="KKO71225.1"/>
    </source>
</evidence>
<dbReference type="GeneID" id="99726633"/>
<dbReference type="RefSeq" id="WP_068372167.1">
    <property type="nucleotide sequence ID" value="NZ_CP169556.1"/>
</dbReference>
<dbReference type="Proteomes" id="UP000078084">
    <property type="component" value="Unassembled WGS sequence"/>
</dbReference>
<feature type="domain" description="HTH lysR-type" evidence="5">
    <location>
        <begin position="5"/>
        <end position="62"/>
    </location>
</feature>
<accession>A0A171KQQ8</accession>
<dbReference type="Pfam" id="PF03466">
    <property type="entry name" value="LysR_substrate"/>
    <property type="match status" value="1"/>
</dbReference>
<dbReference type="AlphaFoldDB" id="A0A171KQQ8"/>
<dbReference type="PRINTS" id="PR00039">
    <property type="entry name" value="HTHLYSR"/>
</dbReference>
<dbReference type="FunFam" id="1.10.10.10:FF:000001">
    <property type="entry name" value="LysR family transcriptional regulator"/>
    <property type="match status" value="1"/>
</dbReference>
<dbReference type="InterPro" id="IPR005119">
    <property type="entry name" value="LysR_subst-bd"/>
</dbReference>
<keyword evidence="4" id="KW-0804">Transcription</keyword>
<organism evidence="6 7">
    <name type="scientific">Kerstersia gyiorum</name>
    <dbReference type="NCBI Taxonomy" id="206506"/>
    <lineage>
        <taxon>Bacteria</taxon>
        <taxon>Pseudomonadati</taxon>
        <taxon>Pseudomonadota</taxon>
        <taxon>Betaproteobacteria</taxon>
        <taxon>Burkholderiales</taxon>
        <taxon>Alcaligenaceae</taxon>
        <taxon>Kerstersia</taxon>
    </lineage>
</organism>
<evidence type="ECO:0000256" key="4">
    <source>
        <dbReference type="ARBA" id="ARBA00023163"/>
    </source>
</evidence>
<dbReference type="Gene3D" id="3.40.190.290">
    <property type="match status" value="1"/>
</dbReference>
<evidence type="ECO:0000256" key="2">
    <source>
        <dbReference type="ARBA" id="ARBA00023015"/>
    </source>
</evidence>